<dbReference type="AlphaFoldDB" id="A0AA37XLE5"/>
<evidence type="ECO:0000256" key="3">
    <source>
        <dbReference type="ARBA" id="ARBA00023295"/>
    </source>
</evidence>
<protein>
    <recommendedName>
        <fullName evidence="4">Glycosyl hydrolase family 13 catalytic domain-containing protein</fullName>
    </recommendedName>
</protein>
<evidence type="ECO:0000259" key="4">
    <source>
        <dbReference type="SMART" id="SM00642"/>
    </source>
</evidence>
<dbReference type="GO" id="GO:0004556">
    <property type="term" value="F:alpha-amylase activity"/>
    <property type="evidence" value="ECO:0007669"/>
    <property type="project" value="TreeGrafter"/>
</dbReference>
<dbReference type="Gene3D" id="3.20.20.80">
    <property type="entry name" value="Glycosidases"/>
    <property type="match status" value="1"/>
</dbReference>
<dbReference type="SUPFAM" id="SSF51445">
    <property type="entry name" value="(Trans)glycosidases"/>
    <property type="match status" value="1"/>
</dbReference>
<dbReference type="InterPro" id="IPR017853">
    <property type="entry name" value="GH"/>
</dbReference>
<reference evidence="5 6" key="1">
    <citation type="journal article" date="2014" name="Int. J. Syst. Evol. Microbiol.">
        <title>Complete genome sequence of Corynebacterium casei LMG S-19264T (=DSM 44701T), isolated from a smear-ripened cheese.</title>
        <authorList>
            <consortium name="US DOE Joint Genome Institute (JGI-PGF)"/>
            <person name="Walter F."/>
            <person name="Albersmeier A."/>
            <person name="Kalinowski J."/>
            <person name="Ruckert C."/>
        </authorList>
    </citation>
    <scope>NUCLEOTIDE SEQUENCE [LARGE SCALE GENOMIC DNA]</scope>
    <source>
        <strain evidence="5 6">NBRC 114545</strain>
    </source>
</reference>
<dbReference type="FunFam" id="3.90.400.10:FF:000002">
    <property type="entry name" value="Sucrose isomerase"/>
    <property type="match status" value="1"/>
</dbReference>
<dbReference type="PANTHER" id="PTHR10357">
    <property type="entry name" value="ALPHA-AMYLASE FAMILY MEMBER"/>
    <property type="match status" value="1"/>
</dbReference>
<dbReference type="InterPro" id="IPR006047">
    <property type="entry name" value="GH13_cat_dom"/>
</dbReference>
<evidence type="ECO:0000313" key="5">
    <source>
        <dbReference type="EMBL" id="GMA71840.1"/>
    </source>
</evidence>
<feature type="domain" description="Glycosyl hydrolase family 13 catalytic" evidence="4">
    <location>
        <begin position="15"/>
        <end position="231"/>
    </location>
</feature>
<evidence type="ECO:0000256" key="2">
    <source>
        <dbReference type="ARBA" id="ARBA00022801"/>
    </source>
</evidence>
<dbReference type="Gene3D" id="3.90.400.10">
    <property type="entry name" value="Oligo-1,6-glucosidase, Domain 2"/>
    <property type="match status" value="1"/>
</dbReference>
<comment type="similarity">
    <text evidence="1">Belongs to the glycosyl hydrolase 13 family.</text>
</comment>
<dbReference type="EMBL" id="BSUW01000001">
    <property type="protein sequence ID" value="GMA71840.1"/>
    <property type="molecule type" value="Genomic_DNA"/>
</dbReference>
<evidence type="ECO:0000313" key="6">
    <source>
        <dbReference type="Proteomes" id="UP001157039"/>
    </source>
</evidence>
<comment type="caution">
    <text evidence="5">The sequence shown here is derived from an EMBL/GenBank/DDBJ whole genome shotgun (WGS) entry which is preliminary data.</text>
</comment>
<dbReference type="SMART" id="SM00642">
    <property type="entry name" value="Aamy"/>
    <property type="match status" value="1"/>
</dbReference>
<proteinExistence type="inferred from homology"/>
<evidence type="ECO:0000256" key="1">
    <source>
        <dbReference type="ARBA" id="ARBA00008061"/>
    </source>
</evidence>
<dbReference type="PANTHER" id="PTHR10357:SF178">
    <property type="entry name" value="OLIGO-1,6-GLUCOSIDASE 3-RELATED"/>
    <property type="match status" value="1"/>
</dbReference>
<gene>
    <name evidence="5" type="ORF">GCM10025885_08890</name>
</gene>
<dbReference type="Proteomes" id="UP001157039">
    <property type="component" value="Unassembled WGS sequence"/>
</dbReference>
<sequence>MKQTKKWWKEAVAYQIYPRSFYDTNGDGIGDIRGIIEKLDYLKDLGVDVVWLSPVYQSPNDDNGYDISDYKAIMSEFGTMKDLDELMEKIHKRGMKLIMDLVINHTSDEHEWFIESRSSKDNLYRDYYIWHPGKKDGSRPNNWESIFNGPAWEWDDKTKEYYMHIFSKKQPDLNWENPEVRQSLYNMINWWLNKGIDGFRIDAITHIKKKPGLPDLPNPLKKKLFRPLMHI</sequence>
<dbReference type="InterPro" id="IPR045857">
    <property type="entry name" value="O16G_dom_2"/>
</dbReference>
<accession>A0AA37XLE5</accession>
<name>A0AA37XLE5_9ENTE</name>
<dbReference type="GO" id="GO:0009313">
    <property type="term" value="P:oligosaccharide catabolic process"/>
    <property type="evidence" value="ECO:0007669"/>
    <property type="project" value="TreeGrafter"/>
</dbReference>
<dbReference type="FunFam" id="3.20.20.80:FF:000064">
    <property type="entry name" value="Oligo-1,6-glucosidase"/>
    <property type="match status" value="1"/>
</dbReference>
<organism evidence="5 6">
    <name type="scientific">Tetragenococcus osmophilus</name>
    <dbReference type="NCBI Taxonomy" id="526944"/>
    <lineage>
        <taxon>Bacteria</taxon>
        <taxon>Bacillati</taxon>
        <taxon>Bacillota</taxon>
        <taxon>Bacilli</taxon>
        <taxon>Lactobacillales</taxon>
        <taxon>Enterococcaceae</taxon>
        <taxon>Tetragenococcus</taxon>
    </lineage>
</organism>
<keyword evidence="2" id="KW-0378">Hydrolase</keyword>
<keyword evidence="3" id="KW-0326">Glycosidase</keyword>
<dbReference type="Pfam" id="PF00128">
    <property type="entry name" value="Alpha-amylase"/>
    <property type="match status" value="1"/>
</dbReference>